<reference evidence="2" key="1">
    <citation type="submission" date="2006-04" db="EMBL/GenBank/DDBJ databases">
        <title>Complete sequence of chromosome of Deinococcus geothermalis DSM 11300.</title>
        <authorList>
            <consortium name="US DOE Joint Genome Institute"/>
            <person name="Copeland A."/>
            <person name="Lucas S."/>
            <person name="Lapidus A."/>
            <person name="Barry K."/>
            <person name="Detter J.C."/>
            <person name="Glavina del Rio T."/>
            <person name="Hammon N."/>
            <person name="Israni S."/>
            <person name="Dalin E."/>
            <person name="Tice H."/>
            <person name="Pitluck S."/>
            <person name="Brettin T."/>
            <person name="Bruce D."/>
            <person name="Han C."/>
            <person name="Tapia R."/>
            <person name="Saunders E."/>
            <person name="Gilna P."/>
            <person name="Schmutz J."/>
            <person name="Larimer F."/>
            <person name="Land M."/>
            <person name="Hauser L."/>
            <person name="Kyrpides N."/>
            <person name="Kim E."/>
            <person name="Daly M.J."/>
            <person name="Fredrickson J.K."/>
            <person name="Makarova K.S."/>
            <person name="Gaidamakova E.K."/>
            <person name="Zhai M."/>
            <person name="Richardson P."/>
        </authorList>
    </citation>
    <scope>NUCLEOTIDE SEQUENCE</scope>
    <source>
        <strain evidence="2">DSM 11300</strain>
    </source>
</reference>
<accession>Q1J155</accession>
<evidence type="ECO:0000313" key="2">
    <source>
        <dbReference type="EMBL" id="ABF44779.1"/>
    </source>
</evidence>
<feature type="compositionally biased region" description="Polar residues" evidence="1">
    <location>
        <begin position="68"/>
        <end position="86"/>
    </location>
</feature>
<dbReference type="AlphaFoldDB" id="Q1J155"/>
<dbReference type="HOGENOM" id="CLU_192808_0_0_0"/>
<gene>
    <name evidence="2" type="ordered locus">Dgeo_0477</name>
</gene>
<organism evidence="2 3">
    <name type="scientific">Deinococcus geothermalis (strain DSM 11300 / CIP 105573 / AG-3a)</name>
    <dbReference type="NCBI Taxonomy" id="319795"/>
    <lineage>
        <taxon>Bacteria</taxon>
        <taxon>Thermotogati</taxon>
        <taxon>Deinococcota</taxon>
        <taxon>Deinococci</taxon>
        <taxon>Deinococcales</taxon>
        <taxon>Deinococcaceae</taxon>
        <taxon>Deinococcus</taxon>
    </lineage>
</organism>
<name>Q1J155_DEIGD</name>
<dbReference type="EMBL" id="CP000359">
    <property type="protein sequence ID" value="ABF44779.1"/>
    <property type="molecule type" value="Genomic_DNA"/>
</dbReference>
<feature type="region of interest" description="Disordered" evidence="1">
    <location>
        <begin position="1"/>
        <end position="92"/>
    </location>
</feature>
<evidence type="ECO:0000256" key="1">
    <source>
        <dbReference type="SAM" id="MobiDB-lite"/>
    </source>
</evidence>
<dbReference type="Proteomes" id="UP000002431">
    <property type="component" value="Chromosome"/>
</dbReference>
<sequence length="92" mass="10094">MTERDDNRTHSASQVKTEDEITNVDLQFMGGQQDKRNGQNEQLDMQDVAPGEHRDLGLNKQDVASLGSMITSDPASTTPGEETSLSTKDDEV</sequence>
<dbReference type="RefSeq" id="WP_011529621.1">
    <property type="nucleotide sequence ID" value="NC_008025.1"/>
</dbReference>
<dbReference type="KEGG" id="dge:Dgeo_0477"/>
<evidence type="ECO:0000313" key="3">
    <source>
        <dbReference type="Proteomes" id="UP000002431"/>
    </source>
</evidence>
<proteinExistence type="predicted"/>
<evidence type="ECO:0008006" key="4">
    <source>
        <dbReference type="Google" id="ProtNLM"/>
    </source>
</evidence>
<protein>
    <recommendedName>
        <fullName evidence="4">M-like protein</fullName>
    </recommendedName>
</protein>
<keyword evidence="3" id="KW-1185">Reference proteome</keyword>